<sequence>MSASSSDCQDVPETPPSKIQKEEETPDKGFQAMATTRNYESPRKNYPLAESSAQKGDESSTYGDNNYDQDTSNDGKPRSFSSKSESKDNYILRLFMENIKEEESFFEEESPEETLAPERTKPNGGPWFTFKDMPPNRWRKRLLEFGAWLDIQMMKTSANSYKIIEEFCCRMIGTMKEWYHNLGTLKQDELHHLETRNNILGVLHREFIGDMEIFDRKNIQELFEMKCYSLKTKDLNKHYHRMEQRYYVRNGYNDSSLKNTYVSSLPQELQPEIHKILAATQKDIKTMNSSSDEKSFSKSKDDRYLPVYSFKEIGSSLHTPRLSCVEVHVLATKFSCPEKVIAYMDTRAHITMMNPSILPAESWVNEDVNATKATHPGMSPSDYTLTREECNQLLKYQPRGSLQNDICIPNAQYQWTVLPFGLKRFPSKTGKIDESSIPNAKEKTPPWGTNQTEVVKALKKIAQTPSALKINGNGKRILQTDASDHYWRAVLVKELEGKIYYCGLPVANLKKLKNTITPSTRKLSL</sequence>
<dbReference type="InterPro" id="IPR053098">
    <property type="entry name" value="Petuviruses_polyprotein"/>
</dbReference>
<dbReference type="Gramene" id="Psat01G0167600-T1">
    <property type="protein sequence ID" value="KAI5442728.1"/>
    <property type="gene ID" value="KIW84_011676"/>
</dbReference>
<evidence type="ECO:0008006" key="4">
    <source>
        <dbReference type="Google" id="ProtNLM"/>
    </source>
</evidence>
<feature type="compositionally biased region" description="Polar residues" evidence="1">
    <location>
        <begin position="51"/>
        <end position="83"/>
    </location>
</feature>
<accession>A0A9D5GVF8</accession>
<name>A0A9D5GVF8_PEA</name>
<keyword evidence="3" id="KW-1185">Reference proteome</keyword>
<dbReference type="InterPro" id="IPR043502">
    <property type="entry name" value="DNA/RNA_pol_sf"/>
</dbReference>
<gene>
    <name evidence="2" type="ORF">KIW84_011676</name>
</gene>
<feature type="region of interest" description="Disordered" evidence="1">
    <location>
        <begin position="1"/>
        <end position="84"/>
    </location>
</feature>
<organism evidence="2 3">
    <name type="scientific">Pisum sativum</name>
    <name type="common">Garden pea</name>
    <name type="synonym">Lathyrus oleraceus</name>
    <dbReference type="NCBI Taxonomy" id="3888"/>
    <lineage>
        <taxon>Eukaryota</taxon>
        <taxon>Viridiplantae</taxon>
        <taxon>Streptophyta</taxon>
        <taxon>Embryophyta</taxon>
        <taxon>Tracheophyta</taxon>
        <taxon>Spermatophyta</taxon>
        <taxon>Magnoliopsida</taxon>
        <taxon>eudicotyledons</taxon>
        <taxon>Gunneridae</taxon>
        <taxon>Pentapetalae</taxon>
        <taxon>rosids</taxon>
        <taxon>fabids</taxon>
        <taxon>Fabales</taxon>
        <taxon>Fabaceae</taxon>
        <taxon>Papilionoideae</taxon>
        <taxon>50 kb inversion clade</taxon>
        <taxon>NPAAA clade</taxon>
        <taxon>Hologalegina</taxon>
        <taxon>IRL clade</taxon>
        <taxon>Fabeae</taxon>
        <taxon>Lathyrus</taxon>
    </lineage>
</organism>
<reference evidence="2 3" key="1">
    <citation type="journal article" date="2022" name="Nat. Genet.">
        <title>Improved pea reference genome and pan-genome highlight genomic features and evolutionary characteristics.</title>
        <authorList>
            <person name="Yang T."/>
            <person name="Liu R."/>
            <person name="Luo Y."/>
            <person name="Hu S."/>
            <person name="Wang D."/>
            <person name="Wang C."/>
            <person name="Pandey M.K."/>
            <person name="Ge S."/>
            <person name="Xu Q."/>
            <person name="Li N."/>
            <person name="Li G."/>
            <person name="Huang Y."/>
            <person name="Saxena R.K."/>
            <person name="Ji Y."/>
            <person name="Li M."/>
            <person name="Yan X."/>
            <person name="He Y."/>
            <person name="Liu Y."/>
            <person name="Wang X."/>
            <person name="Xiang C."/>
            <person name="Varshney R.K."/>
            <person name="Ding H."/>
            <person name="Gao S."/>
            <person name="Zong X."/>
        </authorList>
    </citation>
    <scope>NUCLEOTIDE SEQUENCE [LARGE SCALE GENOMIC DNA]</scope>
    <source>
        <strain evidence="2 3">cv. Zhongwan 6</strain>
    </source>
</reference>
<proteinExistence type="predicted"/>
<dbReference type="PANTHER" id="PTHR48435:SF1">
    <property type="entry name" value="POLYPROTEIN"/>
    <property type="match status" value="1"/>
</dbReference>
<comment type="caution">
    <text evidence="2">The sequence shown here is derived from an EMBL/GenBank/DDBJ whole genome shotgun (WGS) entry which is preliminary data.</text>
</comment>
<evidence type="ECO:0000313" key="3">
    <source>
        <dbReference type="Proteomes" id="UP001058974"/>
    </source>
</evidence>
<protein>
    <recommendedName>
        <fullName evidence="4">Polyprotein</fullName>
    </recommendedName>
</protein>
<dbReference type="SUPFAM" id="SSF56672">
    <property type="entry name" value="DNA/RNA polymerases"/>
    <property type="match status" value="1"/>
</dbReference>
<evidence type="ECO:0000256" key="1">
    <source>
        <dbReference type="SAM" id="MobiDB-lite"/>
    </source>
</evidence>
<dbReference type="PANTHER" id="PTHR48435">
    <property type="entry name" value="POLYPROTEIN"/>
    <property type="match status" value="1"/>
</dbReference>
<dbReference type="EMBL" id="JAMSHJ010000001">
    <property type="protein sequence ID" value="KAI5442728.1"/>
    <property type="molecule type" value="Genomic_DNA"/>
</dbReference>
<feature type="region of interest" description="Disordered" evidence="1">
    <location>
        <begin position="106"/>
        <end position="128"/>
    </location>
</feature>
<evidence type="ECO:0000313" key="2">
    <source>
        <dbReference type="EMBL" id="KAI5442728.1"/>
    </source>
</evidence>
<dbReference type="Proteomes" id="UP001058974">
    <property type="component" value="Chromosome 1"/>
</dbReference>
<dbReference type="AlphaFoldDB" id="A0A9D5GVF8"/>